<dbReference type="PANTHER" id="PTHR34070:SF1">
    <property type="entry name" value="DNA ALKYLATION REPAIR PROTEIN"/>
    <property type="match status" value="1"/>
</dbReference>
<dbReference type="InterPro" id="IPR016024">
    <property type="entry name" value="ARM-type_fold"/>
</dbReference>
<reference evidence="2" key="1">
    <citation type="journal article" date="2019" name="Microbiol. Immunol.">
        <title>Molecular and phenotypic characterization of Leptospira johnsonii sp. nov., Leptospira ellinghausenii sp. nov. and Leptospira ryugenii sp. nov. isolated from soil and water in Japan.</title>
        <authorList>
            <person name="Masuzawa T."/>
            <person name="Saito M."/>
            <person name="Nakao R."/>
            <person name="Nikaido Y."/>
            <person name="Matsumoto M."/>
            <person name="Ogawa M."/>
            <person name="Yokoyama M."/>
            <person name="Hidaka Y."/>
            <person name="Tomita J."/>
            <person name="Sakakibara K."/>
            <person name="Suzuki K."/>
            <person name="Yasuda S."/>
            <person name="Sato H."/>
            <person name="Yamaguchi M."/>
            <person name="Yoshida S.I."/>
            <person name="Koizumi N."/>
            <person name="Kawamura Y."/>
        </authorList>
    </citation>
    <scope>NUCLEOTIDE SEQUENCE [LARGE SCALE GENOMIC DNA]</scope>
    <source>
        <strain evidence="2">E18</strain>
    </source>
</reference>
<gene>
    <name evidence="1" type="ORF">LPTSP2_09660</name>
</gene>
<dbReference type="CDD" id="cd06561">
    <property type="entry name" value="AlkD_like"/>
    <property type="match status" value="1"/>
</dbReference>
<dbReference type="SUPFAM" id="SSF48371">
    <property type="entry name" value="ARM repeat"/>
    <property type="match status" value="1"/>
</dbReference>
<dbReference type="Proteomes" id="UP000245206">
    <property type="component" value="Unassembled WGS sequence"/>
</dbReference>
<dbReference type="RefSeq" id="WP_108958844.1">
    <property type="nucleotide sequence ID" value="NZ_BFAZ01000005.1"/>
</dbReference>
<dbReference type="PANTHER" id="PTHR34070">
    <property type="entry name" value="ARMADILLO-TYPE FOLD"/>
    <property type="match status" value="1"/>
</dbReference>
<dbReference type="AlphaFoldDB" id="A0A2P2DAS6"/>
<organism evidence="1 2">
    <name type="scientific">Leptospira ellinghausenii</name>
    <dbReference type="NCBI Taxonomy" id="1917822"/>
    <lineage>
        <taxon>Bacteria</taxon>
        <taxon>Pseudomonadati</taxon>
        <taxon>Spirochaetota</taxon>
        <taxon>Spirochaetia</taxon>
        <taxon>Leptospirales</taxon>
        <taxon>Leptospiraceae</taxon>
        <taxon>Leptospira</taxon>
    </lineage>
</organism>
<dbReference type="InterPro" id="IPR014825">
    <property type="entry name" value="DNA_alkylation"/>
</dbReference>
<dbReference type="Pfam" id="PF08713">
    <property type="entry name" value="DNA_alkylation"/>
    <property type="match status" value="1"/>
</dbReference>
<dbReference type="EMBL" id="BFAZ01000005">
    <property type="protein sequence ID" value="GBF41685.1"/>
    <property type="molecule type" value="Genomic_DNA"/>
</dbReference>
<sequence>MKETKEFFLEELNKHKDLNKAKFFPRFFKTGPGEYGEGDQFLGITVPKQRLVAKKFAPKLSLDDLQSLIVSPYHEVRLTTLLVLIQKYQTKKITEIEREKIVQFYLKNTKYINNWDLVDVSADKIIGDYYFDKNNVIIQKLKNSKDLWENRIAILSTFHWIRKGRFEETLSLCEYFLNHNHDLIHKATGWMLREIGKRDIQTLRMFLKNHATKMPRTMLRYAIEKLTTSERKKWLELKKDN</sequence>
<dbReference type="OrthoDB" id="9775346at2"/>
<accession>A0A2P2DAS6</accession>
<comment type="caution">
    <text evidence="1">The sequence shown here is derived from an EMBL/GenBank/DDBJ whole genome shotgun (WGS) entry which is preliminary data.</text>
</comment>
<keyword evidence="2" id="KW-1185">Reference proteome</keyword>
<protein>
    <submittedName>
        <fullName evidence="1">DNA alkylation repair protein</fullName>
    </submittedName>
</protein>
<evidence type="ECO:0000313" key="2">
    <source>
        <dbReference type="Proteomes" id="UP000245206"/>
    </source>
</evidence>
<evidence type="ECO:0000313" key="1">
    <source>
        <dbReference type="EMBL" id="GBF41685.1"/>
    </source>
</evidence>
<dbReference type="Gene3D" id="1.25.10.90">
    <property type="match status" value="1"/>
</dbReference>
<name>A0A2P2DAS6_9LEPT</name>
<proteinExistence type="predicted"/>